<keyword evidence="11" id="KW-0009">Actin-binding</keyword>
<sequence>PAPEDKPGATPAKRAVHKIRTASLVVSLARGWQQWASDHNIKQAQEPSGWVPSKEDSSAQLLQERAHEKWSIPSVEKHQTEDDGKSLAKGPVTIRDDEKNSRESDEALKKLNIKSKEVPKTVVSKAYERGGDISLLSNRYEHDNSSSEMVKRKEESSAIDKILSGKLSPTMRRKCSNVVSELSKSWKVMEQENKVPRQEVLLKYQEDSMDTADSGYGEAEDRVELEDGDREKVAAVRIKEPASTLACKFTEEISRKAQRKYSPVGSLKHRWQEWADQHILTQKLNPFSEEFDHKLAMSTRLHKGDEGYGHPKEGTKTAERAKRAEAHIHREMRDLCFIIESMAKPRRDGKVQVTFGELFDRYVRISDKVVGILMRARKHGLVDFEGEMLWQGRDDHVIITLLK</sequence>
<dbReference type="SMART" id="SM01283">
    <property type="entry name" value="Costars"/>
    <property type="match status" value="1"/>
</dbReference>
<evidence type="ECO:0000313" key="19">
    <source>
        <dbReference type="EMBL" id="NWY00656.1"/>
    </source>
</evidence>
<feature type="non-terminal residue" evidence="19">
    <location>
        <position position="403"/>
    </location>
</feature>
<keyword evidence="3" id="KW-0813">Transport</keyword>
<dbReference type="InterPro" id="IPR026111">
    <property type="entry name" value="Abra"/>
</dbReference>
<dbReference type="Gene3D" id="1.10.10.1540">
    <property type="entry name" value="Costar domain"/>
    <property type="match status" value="1"/>
</dbReference>
<evidence type="ECO:0000256" key="11">
    <source>
        <dbReference type="ARBA" id="ARBA00023203"/>
    </source>
</evidence>
<evidence type="ECO:0000256" key="15">
    <source>
        <dbReference type="ARBA" id="ARBA00073502"/>
    </source>
</evidence>
<evidence type="ECO:0000256" key="4">
    <source>
        <dbReference type="ARBA" id="ARBA00022490"/>
    </source>
</evidence>
<comment type="subunit">
    <text evidence="14">Binds F-actin and ABLIM1, ABLIM2 and ABLIM3. Interaction with ABLIM2 and ABLIM3 enhances activity.</text>
</comment>
<dbReference type="GO" id="GO:0005856">
    <property type="term" value="C:cytoskeleton"/>
    <property type="evidence" value="ECO:0007669"/>
    <property type="project" value="UniProtKB-SubCell"/>
</dbReference>
<dbReference type="PANTHER" id="PTHR22739">
    <property type="entry name" value="STRIATED MUSCLE ACTIVATOR OF RHO-DEPENDENT SIGNALING-RELATED"/>
    <property type="match status" value="1"/>
</dbReference>
<evidence type="ECO:0000313" key="20">
    <source>
        <dbReference type="Proteomes" id="UP000531938"/>
    </source>
</evidence>
<dbReference type="GO" id="GO:0045944">
    <property type="term" value="P:positive regulation of transcription by RNA polymerase II"/>
    <property type="evidence" value="ECO:0007669"/>
    <property type="project" value="TreeGrafter"/>
</dbReference>
<name>A0A7K7AWX6_9AVES</name>
<accession>A0A7K7AWX6</accession>
<evidence type="ECO:0000256" key="2">
    <source>
        <dbReference type="ARBA" id="ARBA00004245"/>
    </source>
</evidence>
<dbReference type="InterPro" id="IPR038095">
    <property type="entry name" value="Costars_sf"/>
</dbReference>
<dbReference type="AlphaFoldDB" id="A0A7K7AWX6"/>
<feature type="domain" description="Costars" evidence="18">
    <location>
        <begin position="326"/>
        <end position="402"/>
    </location>
</feature>
<comment type="subcellular location">
    <subcellularLocation>
        <location evidence="2">Cytoplasm</location>
        <location evidence="2">Cytoskeleton</location>
    </subcellularLocation>
    <subcellularLocation>
        <location evidence="1">Cytoplasm</location>
        <location evidence="1">Myofibril</location>
        <location evidence="1">Sarcomere</location>
    </subcellularLocation>
</comment>
<keyword evidence="6" id="KW-0653">Protein transport</keyword>
<evidence type="ECO:0000259" key="18">
    <source>
        <dbReference type="SMART" id="SM01283"/>
    </source>
</evidence>
<dbReference type="Proteomes" id="UP000531938">
    <property type="component" value="Unassembled WGS sequence"/>
</dbReference>
<gene>
    <name evidence="19" type="primary">Abra_0</name>
    <name evidence="19" type="ORF">NOTORN_R02672</name>
</gene>
<dbReference type="GO" id="GO:0035025">
    <property type="term" value="P:positive regulation of Rho protein signal transduction"/>
    <property type="evidence" value="ECO:0007669"/>
    <property type="project" value="InterPro"/>
</dbReference>
<evidence type="ECO:0000256" key="14">
    <source>
        <dbReference type="ARBA" id="ARBA00063019"/>
    </source>
</evidence>
<evidence type="ECO:0000256" key="16">
    <source>
        <dbReference type="ARBA" id="ARBA00076363"/>
    </source>
</evidence>
<feature type="compositionally biased region" description="Basic and acidic residues" evidence="17">
    <location>
        <begin position="64"/>
        <end position="86"/>
    </location>
</feature>
<evidence type="ECO:0000256" key="9">
    <source>
        <dbReference type="ARBA" id="ARBA00023159"/>
    </source>
</evidence>
<evidence type="ECO:0000256" key="1">
    <source>
        <dbReference type="ARBA" id="ARBA00004204"/>
    </source>
</evidence>
<comment type="function">
    <text evidence="13">Acts as an activator of serum response factor (SRF)-dependent transcription possibly by inducing nuclear translocation of MKL1 or MKL2 and through a mechanism requiring Rho-actin signaling.</text>
</comment>
<keyword evidence="20" id="KW-1185">Reference proteome</keyword>
<evidence type="ECO:0000256" key="6">
    <source>
        <dbReference type="ARBA" id="ARBA00022927"/>
    </source>
</evidence>
<reference evidence="19 20" key="1">
    <citation type="submission" date="2019-09" db="EMBL/GenBank/DDBJ databases">
        <title>Bird 10,000 Genomes (B10K) Project - Family phase.</title>
        <authorList>
            <person name="Zhang G."/>
        </authorList>
    </citation>
    <scope>NUCLEOTIDE SEQUENCE [LARGE SCALE GENOMIC DNA]</scope>
    <source>
        <strain evidence="19">B10K-MSB-03</strain>
    </source>
</reference>
<keyword evidence="10" id="KW-0804">Transcription</keyword>
<dbReference type="InterPro" id="IPR027817">
    <property type="entry name" value="Costars_dom"/>
</dbReference>
<keyword evidence="4" id="KW-0963">Cytoplasm</keyword>
<dbReference type="GO" id="GO:0003779">
    <property type="term" value="F:actin binding"/>
    <property type="evidence" value="ECO:0007669"/>
    <property type="project" value="UniProtKB-KW"/>
</dbReference>
<dbReference type="GO" id="GO:0015031">
    <property type="term" value="P:protein transport"/>
    <property type="evidence" value="ECO:0007669"/>
    <property type="project" value="UniProtKB-KW"/>
</dbReference>
<evidence type="ECO:0000256" key="8">
    <source>
        <dbReference type="ARBA" id="ARBA00023015"/>
    </source>
</evidence>
<evidence type="ECO:0000256" key="13">
    <source>
        <dbReference type="ARBA" id="ARBA00059783"/>
    </source>
</evidence>
<keyword evidence="9" id="KW-0010">Activator</keyword>
<keyword evidence="8" id="KW-0805">Transcription regulation</keyword>
<evidence type="ECO:0000256" key="7">
    <source>
        <dbReference type="ARBA" id="ARBA00023010"/>
    </source>
</evidence>
<dbReference type="FunFam" id="1.10.10.1540:FF:000001">
    <property type="entry name" value="Actin-binding Rho-activating protein a"/>
    <property type="match status" value="1"/>
</dbReference>
<feature type="non-terminal residue" evidence="19">
    <location>
        <position position="1"/>
    </location>
</feature>
<dbReference type="Pfam" id="PF14705">
    <property type="entry name" value="Costars"/>
    <property type="match status" value="1"/>
</dbReference>
<dbReference type="EMBL" id="VZSH01000070">
    <property type="protein sequence ID" value="NWY00656.1"/>
    <property type="molecule type" value="Genomic_DNA"/>
</dbReference>
<keyword evidence="12" id="KW-0206">Cytoskeleton</keyword>
<keyword evidence="5" id="KW-0597">Phosphoprotein</keyword>
<evidence type="ECO:0000256" key="5">
    <source>
        <dbReference type="ARBA" id="ARBA00022553"/>
    </source>
</evidence>
<evidence type="ECO:0000256" key="17">
    <source>
        <dbReference type="SAM" id="MobiDB-lite"/>
    </source>
</evidence>
<comment type="caution">
    <text evidence="19">The sequence shown here is derived from an EMBL/GenBank/DDBJ whole genome shotgun (WGS) entry which is preliminary data.</text>
</comment>
<keyword evidence="7" id="KW-0811">Translocation</keyword>
<dbReference type="GO" id="GO:0030017">
    <property type="term" value="C:sarcomere"/>
    <property type="evidence" value="ECO:0007669"/>
    <property type="project" value="UniProtKB-SubCell"/>
</dbReference>
<feature type="compositionally biased region" description="Basic and acidic residues" evidence="17">
    <location>
        <begin position="94"/>
        <end position="107"/>
    </location>
</feature>
<proteinExistence type="predicted"/>
<evidence type="ECO:0000256" key="12">
    <source>
        <dbReference type="ARBA" id="ARBA00023212"/>
    </source>
</evidence>
<feature type="region of interest" description="Disordered" evidence="17">
    <location>
        <begin position="39"/>
        <end position="107"/>
    </location>
</feature>
<protein>
    <recommendedName>
        <fullName evidence="15">Actin-binding Rho-activating protein</fullName>
    </recommendedName>
    <alternativeName>
        <fullName evidence="16">Striated muscle activator of Rho-dependent signaling</fullName>
    </alternativeName>
</protein>
<evidence type="ECO:0000256" key="3">
    <source>
        <dbReference type="ARBA" id="ARBA00022448"/>
    </source>
</evidence>
<dbReference type="PANTHER" id="PTHR22739:SF20">
    <property type="entry name" value="ACTIN-BINDING RHO-ACTIVATING PROTEIN"/>
    <property type="match status" value="1"/>
</dbReference>
<evidence type="ECO:0000256" key="10">
    <source>
        <dbReference type="ARBA" id="ARBA00023163"/>
    </source>
</evidence>
<organism evidence="19 20">
    <name type="scientific">Nothoprocta ornata</name>
    <dbReference type="NCBI Taxonomy" id="83376"/>
    <lineage>
        <taxon>Eukaryota</taxon>
        <taxon>Metazoa</taxon>
        <taxon>Chordata</taxon>
        <taxon>Craniata</taxon>
        <taxon>Vertebrata</taxon>
        <taxon>Euteleostomi</taxon>
        <taxon>Archelosauria</taxon>
        <taxon>Archosauria</taxon>
        <taxon>Dinosauria</taxon>
        <taxon>Saurischia</taxon>
        <taxon>Theropoda</taxon>
        <taxon>Coelurosauria</taxon>
        <taxon>Aves</taxon>
        <taxon>Palaeognathae</taxon>
        <taxon>Tinamiformes</taxon>
        <taxon>Tinamidae</taxon>
        <taxon>Nothoprocta</taxon>
    </lineage>
</organism>